<evidence type="ECO:0000259" key="2">
    <source>
        <dbReference type="Pfam" id="PF01345"/>
    </source>
</evidence>
<dbReference type="NCBIfam" id="TIGR04226">
    <property type="entry name" value="RrgB_K2N_iso_D2"/>
    <property type="match status" value="3"/>
</dbReference>
<evidence type="ECO:0000313" key="4">
    <source>
        <dbReference type="Proteomes" id="UP001232750"/>
    </source>
</evidence>
<organism evidence="3 4">
    <name type="scientific">Gordonibacter faecis</name>
    <dbReference type="NCBI Taxonomy" id="3047475"/>
    <lineage>
        <taxon>Bacteria</taxon>
        <taxon>Bacillati</taxon>
        <taxon>Actinomycetota</taxon>
        <taxon>Coriobacteriia</taxon>
        <taxon>Eggerthellales</taxon>
        <taxon>Eggerthellaceae</taxon>
        <taxon>Gordonibacter</taxon>
    </lineage>
</organism>
<proteinExistence type="predicted"/>
<dbReference type="InterPro" id="IPR051172">
    <property type="entry name" value="Chlamydia_OmcB"/>
</dbReference>
<dbReference type="Gene3D" id="2.60.40.740">
    <property type="match status" value="6"/>
</dbReference>
<feature type="region of interest" description="Disordered" evidence="1">
    <location>
        <begin position="1437"/>
        <end position="1459"/>
    </location>
</feature>
<dbReference type="SUPFAM" id="SSF49401">
    <property type="entry name" value="Bacterial adhesins"/>
    <property type="match status" value="1"/>
</dbReference>
<dbReference type="RefSeq" id="WP_283831205.1">
    <property type="nucleotide sequence ID" value="NZ_JASJEU010000007.1"/>
</dbReference>
<feature type="region of interest" description="Disordered" evidence="1">
    <location>
        <begin position="1562"/>
        <end position="1584"/>
    </location>
</feature>
<dbReference type="InterPro" id="IPR047589">
    <property type="entry name" value="DUF11_rpt"/>
</dbReference>
<dbReference type="PANTHER" id="PTHR34819">
    <property type="entry name" value="LARGE CYSTEINE-RICH PERIPLASMIC PROTEIN OMCB"/>
    <property type="match status" value="1"/>
</dbReference>
<dbReference type="NCBIfam" id="TIGR01451">
    <property type="entry name" value="B_ant_repeat"/>
    <property type="match status" value="2"/>
</dbReference>
<dbReference type="InterPro" id="IPR026466">
    <property type="entry name" value="Fim_isopep_form_D2_dom"/>
</dbReference>
<dbReference type="InterPro" id="IPR001434">
    <property type="entry name" value="OmcB-like_DUF11"/>
</dbReference>
<feature type="domain" description="DUF11" evidence="2">
    <location>
        <begin position="1311"/>
        <end position="1424"/>
    </location>
</feature>
<dbReference type="EMBL" id="JASJEU010000007">
    <property type="protein sequence ID" value="MDJ1649858.1"/>
    <property type="molecule type" value="Genomic_DNA"/>
</dbReference>
<dbReference type="Proteomes" id="UP001232750">
    <property type="component" value="Unassembled WGS sequence"/>
</dbReference>
<keyword evidence="4" id="KW-1185">Reference proteome</keyword>
<comment type="caution">
    <text evidence="3">The sequence shown here is derived from an EMBL/GenBank/DDBJ whole genome shotgun (WGS) entry which is preliminary data.</text>
</comment>
<sequence>MNATKGSATAALGAAPPAAGAGGRLLRALLALLLAAGVAPAAALPGTAYAAPPPIERVDEDDFAPEGYEESVEWTGVEVERGFVEVPADFGPDGEGIATYMFHNTEEEPDATTVTELAKGAGFAAFIDGNSGYGGFALRFTGGSYDGVPVDMVVTLTDWNYLEPEGGWESHWEYDRFPIFRPGVYVSEAYDAYAGSGLDVGKEGYHNNVNFYTLGITDLEVEVQWVRPGTNDPYPVKGHMTCMDLDMFQTFSYDGSVWRAEVSNENDFLSTGGHVAASPGVGLNENGTDFPEEYRDGLVGAYYDTTEDKGTPLAPAVIRFGTSWMGTGTAQSFFALSNEFITTPPPPPTGGEGWPDISKSADRDEGVSVGDQVEFTVDFQALTWGENARVGWRYTTWDVLDYLPWEMRYVDGSGYLVDEGGDRVEGAGEVVYEGRNEETRENIVRFEFYRDFLASLDLRGQHYRLVFRAELTEYPADGALEVWNECSQVWNSDGRVDGTPVRVGLLEPSFEVDKQADSYEYEVGDVISYIATYRQTVENAQSRETVVSDNLPEGLELIPESVQATGIADLPAPEINENTWSYSFDKFGYGDTLVVTYQGRATSSGNGYEIVNNASIHGNNTMDYDDPAEVWVNTADVSVEKSADRGEAHVGPSDADPGFVEYTVTLANDKAGTIAHDVVVGDDSLPQGMKVGRNNDGSLMIEGLTENGAAVPMTWIGDRAEGTLATIQYPVGSEDDVHNQTEPVTPAWRIDPAGTGWRMTIDHLAYGQTITLIYRAYPESAVAGWEIENEAEIEAANDPDGDSAQELVWVNQPSFAVDKKASNDAFSVNDVVTYEIKAVNARPGTLARNVVISDLARTEGVELLRDSIQVYDSRGEEITDDCTITYKHSPQGAETFIIETHRDLVAASTADLADLYDELLQTATEEDFNAVMAKIDKAIEEGAGADHESAAELIENRPVWKDGAIEWSEGSNPLGFDPGNPRPDSLSCETELTVCYRVQIQDAELAGQTVDNTALVVSDEPNTATTDDEVVDVKGAKLVTTKAADKDVYQVGETAHYTVTTTQAREDVMADNVVVGDALQDPESMSIVEGTLQVTGPDGKVVQVEPVYERDEAGNIVGYTIETGLSLADEQSVVVAYDATAKSVDDSVRNAASSSADNAVGSSAVEEVEIVAPRAAAALDKAADVHEARVGDIVTYALTATVADNPAENVVISDNSLPEGMPIDLRNIELEINGVDVPSFQLDVDGNGFAAHLGDLAAGDVARITYTATVRDAALAGTSVVNTAYLDSDTIDEPLRDDEHVTVRGDEPAIDLVKSADKDTAHVGDTVTYTITAVANADAENVRIGDTSMPAGMPIDLDAISVTFNGRAQEDVGATIIGNGFEIPFGDLLEGDEIVIGYTADVEDASLAGTTVDNVAVLDSDDLDEPLEAVESVDVVGDVDAPPEPESPPIEKTVDNPTPAPGDTVAYAVAVNALDGDLVDAVVTDTPDEGIAIDLESVAVQIGGEPHDAFTAELDADGNLVVRIGDVAEGERAIVTYDAVIDAEGSRVGEELANEATLTADGLDPASSEASVVPTEPEGAPGNPLKGLDQTGDALAGWLADNWAGLAVAAALAAVGLAVAFRPGHRVDGDDAPGADRRE</sequence>
<dbReference type="Pfam" id="PF01345">
    <property type="entry name" value="DUF11"/>
    <property type="match status" value="2"/>
</dbReference>
<evidence type="ECO:0000256" key="1">
    <source>
        <dbReference type="SAM" id="MobiDB-lite"/>
    </source>
</evidence>
<evidence type="ECO:0000313" key="3">
    <source>
        <dbReference type="EMBL" id="MDJ1649858.1"/>
    </source>
</evidence>
<feature type="domain" description="DUF11" evidence="2">
    <location>
        <begin position="1179"/>
        <end position="1299"/>
    </location>
</feature>
<gene>
    <name evidence="3" type="ORF">QNJ86_03500</name>
</gene>
<dbReference type="InterPro" id="IPR008966">
    <property type="entry name" value="Adhesion_dom_sf"/>
</dbReference>
<accession>A0ABT7DK01</accession>
<name>A0ABT7DK01_9ACTN</name>
<dbReference type="PANTHER" id="PTHR34819:SF3">
    <property type="entry name" value="CELL SURFACE PROTEIN"/>
    <property type="match status" value="1"/>
</dbReference>
<protein>
    <submittedName>
        <fullName evidence="3">Isopeptide-forming domain-containing fimbrial protein</fullName>
    </submittedName>
</protein>
<reference evidence="3 4" key="1">
    <citation type="submission" date="2023-05" db="EMBL/GenBank/DDBJ databases">
        <title>Gordonibacter KGMB12511T sp. nov., isolated from faeces of healthy Korean.</title>
        <authorList>
            <person name="Kim H.S."/>
            <person name="Kim J.-S."/>
            <person name="Suh M.K."/>
            <person name="Eom M.K."/>
            <person name="Do H.E."/>
            <person name="Lee J.-S."/>
        </authorList>
    </citation>
    <scope>NUCLEOTIDE SEQUENCE [LARGE SCALE GENOMIC DNA]</scope>
    <source>
        <strain evidence="3 4">KGMB12511</strain>
    </source>
</reference>